<evidence type="ECO:0000313" key="4">
    <source>
        <dbReference type="EMBL" id="CAG6597571.1"/>
    </source>
</evidence>
<dbReference type="GO" id="GO:0042302">
    <property type="term" value="F:structural constituent of cuticle"/>
    <property type="evidence" value="ECO:0007669"/>
    <property type="project" value="UniProtKB-UniRule"/>
</dbReference>
<sequence length="127" mass="14550">MSLKVTIVLLAFVGAIAAQHYYQQGHQQGHHEEEHYAPAHYEYAYDVHDDHTGDVHGQKESRKDHTTQGEYYLIDADGHKRTVTYHVDGKSGFIAQVHREPIKGYQAPQPQVHKVLAVPVQKAYYHH</sequence>
<dbReference type="AlphaFoldDB" id="A0A8D8L2Q4"/>
<keyword evidence="1 2" id="KW-0193">Cuticle</keyword>
<dbReference type="PANTHER" id="PTHR12236:SF46">
    <property type="entry name" value="CUTICULAR PROTEIN 30B-RELATED"/>
    <property type="match status" value="1"/>
</dbReference>
<dbReference type="InterPro" id="IPR000618">
    <property type="entry name" value="Insect_cuticle"/>
</dbReference>
<name>A0A8D8L2Q4_CULPI</name>
<protein>
    <submittedName>
        <fullName evidence="4">Cuticle protein</fullName>
    </submittedName>
</protein>
<dbReference type="InterPro" id="IPR051217">
    <property type="entry name" value="Insect_Cuticle_Struc_Prot"/>
</dbReference>
<proteinExistence type="predicted"/>
<accession>A0A8D8L2Q4</accession>
<feature type="chain" id="PRO_5036428307" evidence="3">
    <location>
        <begin position="19"/>
        <end position="127"/>
    </location>
</feature>
<dbReference type="Pfam" id="PF00379">
    <property type="entry name" value="Chitin_bind_4"/>
    <property type="match status" value="1"/>
</dbReference>
<dbReference type="PANTHER" id="PTHR12236">
    <property type="entry name" value="STRUCTURAL CONTITUENT OF CUTICLE"/>
    <property type="match status" value="1"/>
</dbReference>
<dbReference type="PROSITE" id="PS51155">
    <property type="entry name" value="CHIT_BIND_RR_2"/>
    <property type="match status" value="1"/>
</dbReference>
<dbReference type="EMBL" id="HBUE01232174">
    <property type="protein sequence ID" value="CAG6545426.1"/>
    <property type="molecule type" value="Transcribed_RNA"/>
</dbReference>
<feature type="signal peptide" evidence="3">
    <location>
        <begin position="1"/>
        <end position="18"/>
    </location>
</feature>
<dbReference type="GO" id="GO:0005615">
    <property type="term" value="C:extracellular space"/>
    <property type="evidence" value="ECO:0007669"/>
    <property type="project" value="TreeGrafter"/>
</dbReference>
<evidence type="ECO:0000256" key="2">
    <source>
        <dbReference type="PROSITE-ProRule" id="PRU00497"/>
    </source>
</evidence>
<organism evidence="4">
    <name type="scientific">Culex pipiens</name>
    <name type="common">House mosquito</name>
    <dbReference type="NCBI Taxonomy" id="7175"/>
    <lineage>
        <taxon>Eukaryota</taxon>
        <taxon>Metazoa</taxon>
        <taxon>Ecdysozoa</taxon>
        <taxon>Arthropoda</taxon>
        <taxon>Hexapoda</taxon>
        <taxon>Insecta</taxon>
        <taxon>Pterygota</taxon>
        <taxon>Neoptera</taxon>
        <taxon>Endopterygota</taxon>
        <taxon>Diptera</taxon>
        <taxon>Nematocera</taxon>
        <taxon>Culicoidea</taxon>
        <taxon>Culicidae</taxon>
        <taxon>Culicinae</taxon>
        <taxon>Culicini</taxon>
        <taxon>Culex</taxon>
        <taxon>Culex</taxon>
    </lineage>
</organism>
<dbReference type="EMBL" id="HBUE01338998">
    <property type="protein sequence ID" value="CAG6597571.1"/>
    <property type="molecule type" value="Transcribed_RNA"/>
</dbReference>
<reference evidence="4" key="1">
    <citation type="submission" date="2021-05" db="EMBL/GenBank/DDBJ databases">
        <authorList>
            <person name="Alioto T."/>
            <person name="Alioto T."/>
            <person name="Gomez Garrido J."/>
        </authorList>
    </citation>
    <scope>NUCLEOTIDE SEQUENCE</scope>
</reference>
<evidence type="ECO:0000256" key="3">
    <source>
        <dbReference type="SAM" id="SignalP"/>
    </source>
</evidence>
<dbReference type="GO" id="GO:0031012">
    <property type="term" value="C:extracellular matrix"/>
    <property type="evidence" value="ECO:0007669"/>
    <property type="project" value="TreeGrafter"/>
</dbReference>
<keyword evidence="3" id="KW-0732">Signal</keyword>
<evidence type="ECO:0000256" key="1">
    <source>
        <dbReference type="ARBA" id="ARBA00022460"/>
    </source>
</evidence>
<dbReference type="PRINTS" id="PR00947">
    <property type="entry name" value="CUTICLE"/>
</dbReference>